<evidence type="ECO:0000313" key="3">
    <source>
        <dbReference type="EMBL" id="SOV19394.1"/>
    </source>
</evidence>
<keyword evidence="4" id="KW-1185">Reference proteome</keyword>
<feature type="compositionally biased region" description="Low complexity" evidence="1">
    <location>
        <begin position="701"/>
        <end position="717"/>
    </location>
</feature>
<dbReference type="Proteomes" id="UP000831156">
    <property type="component" value="Chromosome 14"/>
</dbReference>
<organism evidence="3 4">
    <name type="scientific">Plasmodium gaboni</name>
    <dbReference type="NCBI Taxonomy" id="647221"/>
    <lineage>
        <taxon>Eukaryota</taxon>
        <taxon>Sar</taxon>
        <taxon>Alveolata</taxon>
        <taxon>Apicomplexa</taxon>
        <taxon>Aconoidasida</taxon>
        <taxon>Haemosporida</taxon>
        <taxon>Plasmodiidae</taxon>
        <taxon>Plasmodium</taxon>
        <taxon>Plasmodium (Laverania)</taxon>
    </lineage>
</organism>
<dbReference type="EMBL" id="LT969437">
    <property type="protein sequence ID" value="SOV19394.1"/>
    <property type="molecule type" value="Genomic_DNA"/>
</dbReference>
<gene>
    <name evidence="3" type="ORF">PGABG01_1447900</name>
</gene>
<dbReference type="Gene3D" id="1.25.10.10">
    <property type="entry name" value="Leucine-rich Repeat Variant"/>
    <property type="match status" value="1"/>
</dbReference>
<evidence type="ECO:0000256" key="1">
    <source>
        <dbReference type="SAM" id="MobiDB-lite"/>
    </source>
</evidence>
<evidence type="ECO:0000313" key="4">
    <source>
        <dbReference type="Proteomes" id="UP000831156"/>
    </source>
</evidence>
<dbReference type="InterPro" id="IPR024395">
    <property type="entry name" value="CLASP_N_dom"/>
</dbReference>
<name>A0ABY1UU88_9APIC</name>
<dbReference type="InterPro" id="IPR016024">
    <property type="entry name" value="ARM-type_fold"/>
</dbReference>
<feature type="region of interest" description="Disordered" evidence="1">
    <location>
        <begin position="123"/>
        <end position="157"/>
    </location>
</feature>
<feature type="domain" description="CLASP N-terminal" evidence="2">
    <location>
        <begin position="758"/>
        <end position="956"/>
    </location>
</feature>
<dbReference type="PANTHER" id="PTHR21567">
    <property type="entry name" value="CLASP"/>
    <property type="match status" value="1"/>
</dbReference>
<dbReference type="SUPFAM" id="SSF48371">
    <property type="entry name" value="ARM repeat"/>
    <property type="match status" value="1"/>
</dbReference>
<dbReference type="InterPro" id="IPR011989">
    <property type="entry name" value="ARM-like"/>
</dbReference>
<reference evidence="3" key="1">
    <citation type="submission" date="2016-09" db="EMBL/GenBank/DDBJ databases">
        <authorList>
            <consortium name="Pathogen Informatics"/>
            <person name="Sun Q."/>
            <person name="Inoue M."/>
        </authorList>
    </citation>
    <scope>NUCLEOTIDE SEQUENCE</scope>
</reference>
<evidence type="ECO:0000259" key="2">
    <source>
        <dbReference type="Pfam" id="PF12348"/>
    </source>
</evidence>
<proteinExistence type="predicted"/>
<sequence>MPTIGQNKYRANTSAYLDDSRSFKRKSIDEQEDYNIVDDFLYLNKENKNISNDEHQNLYIKEELGLAHTSAMGINIINKCITDDKKFNESYNIQNYEQHVDENDYKLESPLNEIQKYQLTLLRKSNPSYPKPSKSEDNNSNVNKDCRKKSHEEEEKYNMNLSTKNNVKEIRYIQGIKQKGDVKSDKDFKNMMDLKNYKDLQMHKVKANYINVADNKKITVNKNIPINNNIPNNYNMSINKNLPMHKNILTYKENNITKDQVLINPRRNDQILYNKNDLSNIKGVYEEKIGKSKYVKTNNSSVASSKLMNDYRQEGMVEIRLKDKKYDERLISDGYEKKKMYYIKHNDKKDRKENEEQPTIKDNKIYKYGDRIIYSDKDKKENIIKLNDKYLNDMNVKKGNYYKSEESMYDNYVIVTNNSNIYNKKKENNNNNNNDNNENYDNDYNDNNNNDYKDNNNNDYYVRSGNKNIMIDDKLKMGPNIVNDKYKLYKRADYEENRKKKNNEEMRDAQIVENVNEHGIYENVKNLKNDEVDENYNNFSSHRYDKGKYVIENDKENTKNNINKGSRNCNDNKYKGIHKINDNNNNNNNNNYGGNNVYNDSYNNSYNNSYNDYYDDYHKREGPNNKHQINKFNRKEETTIINVCSEKKAYEEGTKNKNMTHKYDEQDEDNKCVKNVNKKKYCSNINVQGKNGSEKVGGYRSSNNNNNNNNNSVSNKNLNISRKSLNVSSKIKNDKSITYISFDEITNFDFEMNNDYMNDIISELLGITKDHEWTKQIDNLINLRRILKFHHKLFFENHSKELRKISRCIIELLNSPRSSVSKNSLLCLSEFYSIGKKKMDNTLDDVILPCLKKAYQTSIDFLSSAANNTLLSICNSCSESKLILHFIKIMTSKQKTYNLICLKCLIAVIIKFEDNIIKFKEINKLIEAILECTSVGSAEIKCTARVALVVLDNIYPIKKLCGKLYMTSEKIKKIENLTDRTSENEIDLVLGKIKFN</sequence>
<feature type="region of interest" description="Disordered" evidence="1">
    <location>
        <begin position="692"/>
        <end position="717"/>
    </location>
</feature>
<feature type="region of interest" description="Disordered" evidence="1">
    <location>
        <begin position="423"/>
        <end position="457"/>
    </location>
</feature>
<dbReference type="Pfam" id="PF12348">
    <property type="entry name" value="CLASP_N"/>
    <property type="match status" value="1"/>
</dbReference>
<protein>
    <recommendedName>
        <fullName evidence="2">CLASP N-terminal domain-containing protein</fullName>
    </recommendedName>
</protein>
<accession>A0ABY1UU88</accession>